<accession>A0A420E2Q9</accession>
<protein>
    <recommendedName>
        <fullName evidence="3">Lipoprotein</fullName>
    </recommendedName>
</protein>
<evidence type="ECO:0000313" key="2">
    <source>
        <dbReference type="Proteomes" id="UP000285780"/>
    </source>
</evidence>
<organism evidence="1 2">
    <name type="scientific">Tenacibaculum lutimaris</name>
    <dbReference type="NCBI Taxonomy" id="285258"/>
    <lineage>
        <taxon>Bacteria</taxon>
        <taxon>Pseudomonadati</taxon>
        <taxon>Bacteroidota</taxon>
        <taxon>Flavobacteriia</taxon>
        <taxon>Flavobacteriales</taxon>
        <taxon>Flavobacteriaceae</taxon>
        <taxon>Tenacibaculum</taxon>
    </lineage>
</organism>
<name>A0A420E2Q9_9FLAO</name>
<dbReference type="EMBL" id="RAQM01000007">
    <property type="protein sequence ID" value="RKF04382.1"/>
    <property type="molecule type" value="Genomic_DNA"/>
</dbReference>
<comment type="caution">
    <text evidence="1">The sequence shown here is derived from an EMBL/GenBank/DDBJ whole genome shotgun (WGS) entry which is preliminary data.</text>
</comment>
<proteinExistence type="predicted"/>
<evidence type="ECO:0008006" key="3">
    <source>
        <dbReference type="Google" id="ProtNLM"/>
    </source>
</evidence>
<evidence type="ECO:0000313" key="1">
    <source>
        <dbReference type="EMBL" id="RKF04382.1"/>
    </source>
</evidence>
<reference evidence="1 2" key="1">
    <citation type="submission" date="2018-09" db="EMBL/GenBank/DDBJ databases">
        <title>Genomic Encyclopedia of Archaeal and Bacterial Type Strains, Phase II (KMG-II): from individual species to whole genera.</title>
        <authorList>
            <person name="Goeker M."/>
        </authorList>
    </citation>
    <scope>NUCLEOTIDE SEQUENCE [LARGE SCALE GENOMIC DNA]</scope>
    <source>
        <strain evidence="1 2">DSM 16505</strain>
    </source>
</reference>
<dbReference type="AlphaFoldDB" id="A0A420E2Q9"/>
<sequence length="129" mass="15570">MWWREKYNYLIIFIVFFSCSKEKRYEDFNENDFYEVQGIITKVYQTSSVFDSSYNKLMDYSYALNDSVFLNGSEKEFYKAWVVGEPIVVLVHKKDSKINFYARNGVLDNVTEEQFRQLNFILEIEKNKK</sequence>
<dbReference type="Proteomes" id="UP000285780">
    <property type="component" value="Unassembled WGS sequence"/>
</dbReference>
<dbReference type="PROSITE" id="PS51257">
    <property type="entry name" value="PROKAR_LIPOPROTEIN"/>
    <property type="match status" value="1"/>
</dbReference>
<dbReference type="RefSeq" id="WP_120186341.1">
    <property type="nucleotide sequence ID" value="NZ_RAQM01000007.1"/>
</dbReference>
<keyword evidence="2" id="KW-1185">Reference proteome</keyword>
<gene>
    <name evidence="1" type="ORF">C8N26_1049</name>
</gene>